<feature type="compositionally biased region" description="Basic and acidic residues" evidence="22">
    <location>
        <begin position="486"/>
        <end position="504"/>
    </location>
</feature>
<feature type="compositionally biased region" description="Basic and acidic residues" evidence="22">
    <location>
        <begin position="369"/>
        <end position="423"/>
    </location>
</feature>
<evidence type="ECO:0000256" key="10">
    <source>
        <dbReference type="ARBA" id="ARBA00022843"/>
    </source>
</evidence>
<dbReference type="PANTHER" id="PTHR12707:SF0">
    <property type="entry name" value="PININ"/>
    <property type="match status" value="1"/>
</dbReference>
<evidence type="ECO:0000256" key="20">
    <source>
        <dbReference type="ARBA" id="ARBA00025916"/>
    </source>
</evidence>
<keyword evidence="13" id="KW-0805">Transcription regulation</keyword>
<evidence type="ECO:0000256" key="18">
    <source>
        <dbReference type="ARBA" id="ARBA00023187"/>
    </source>
</evidence>
<dbReference type="GO" id="GO:0071013">
    <property type="term" value="C:catalytic step 2 spliceosome"/>
    <property type="evidence" value="ECO:0007669"/>
    <property type="project" value="TreeGrafter"/>
</dbReference>
<keyword evidence="10" id="KW-0832">Ubl conjugation</keyword>
<keyword evidence="5" id="KW-0488">Methylation</keyword>
<evidence type="ECO:0000256" key="22">
    <source>
        <dbReference type="SAM" id="MobiDB-lite"/>
    </source>
</evidence>
<gene>
    <name evidence="25" type="ORF">LSH36_427g06039</name>
</gene>
<keyword evidence="11" id="KW-0965">Cell junction</keyword>
<evidence type="ECO:0000259" key="24">
    <source>
        <dbReference type="Pfam" id="PF04697"/>
    </source>
</evidence>
<keyword evidence="15" id="KW-0238">DNA-binding</keyword>
<comment type="subunit">
    <text evidence="20">Found in a mRNA splicing-dependent exon junction complex (EJC). Found in a complex with SR proteins. Found in a mRNP complex with RNPS1. Component of the PSAP complex consisting of RNPS1, SAP18 and PNN. Interacts with PNISR, CTBP1, CTBP2, KRT8, KRT18, KRT19, PS1D/PNO40, PPIG, RNPS1, SFRS4 and SRRM2. Identified in the spliceosome C complex.</text>
</comment>
<dbReference type="PANTHER" id="PTHR12707">
    <property type="entry name" value="PINN"/>
    <property type="match status" value="1"/>
</dbReference>
<dbReference type="EMBL" id="JAODUP010000427">
    <property type="protein sequence ID" value="KAK2150034.1"/>
    <property type="molecule type" value="Genomic_DNA"/>
</dbReference>
<dbReference type="InterPro" id="IPR039853">
    <property type="entry name" value="Pinin"/>
</dbReference>
<feature type="compositionally biased region" description="Acidic residues" evidence="22">
    <location>
        <begin position="527"/>
        <end position="551"/>
    </location>
</feature>
<name>A0AAD9JBG6_9ANNE</name>
<comment type="similarity">
    <text evidence="3">Belongs to the pinin family.</text>
</comment>
<feature type="region of interest" description="Disordered" evidence="22">
    <location>
        <begin position="28"/>
        <end position="140"/>
    </location>
</feature>
<keyword evidence="12" id="KW-0007">Acetylation</keyword>
<evidence type="ECO:0000256" key="8">
    <source>
        <dbReference type="ARBA" id="ARBA00022664"/>
    </source>
</evidence>
<feature type="compositionally biased region" description="Basic and acidic residues" evidence="22">
    <location>
        <begin position="437"/>
        <end position="452"/>
    </location>
</feature>
<dbReference type="Proteomes" id="UP001208570">
    <property type="component" value="Unassembled WGS sequence"/>
</dbReference>
<feature type="compositionally biased region" description="Basic and acidic residues" evidence="22">
    <location>
        <begin position="328"/>
        <end position="360"/>
    </location>
</feature>
<feature type="coiled-coil region" evidence="21">
    <location>
        <begin position="186"/>
        <end position="249"/>
    </location>
</feature>
<evidence type="ECO:0000256" key="4">
    <source>
        <dbReference type="ARBA" id="ARBA00020056"/>
    </source>
</evidence>
<dbReference type="AlphaFoldDB" id="A0AAD9JBG6"/>
<evidence type="ECO:0000256" key="3">
    <source>
        <dbReference type="ARBA" id="ARBA00010386"/>
    </source>
</evidence>
<dbReference type="GO" id="GO:0003677">
    <property type="term" value="F:DNA binding"/>
    <property type="evidence" value="ECO:0007669"/>
    <property type="project" value="UniProtKB-KW"/>
</dbReference>
<dbReference type="GO" id="GO:0008380">
    <property type="term" value="P:RNA splicing"/>
    <property type="evidence" value="ECO:0007669"/>
    <property type="project" value="UniProtKB-KW"/>
</dbReference>
<feature type="domain" description="Pinin/SDK/MemA protein" evidence="23">
    <location>
        <begin position="166"/>
        <end position="288"/>
    </location>
</feature>
<evidence type="ECO:0000256" key="9">
    <source>
        <dbReference type="ARBA" id="ARBA00022728"/>
    </source>
</evidence>
<keyword evidence="18" id="KW-0508">mRNA splicing</keyword>
<evidence type="ECO:0000313" key="26">
    <source>
        <dbReference type="Proteomes" id="UP001208570"/>
    </source>
</evidence>
<dbReference type="InterPro" id="IPR006787">
    <property type="entry name" value="Pinin_SDK_N"/>
</dbReference>
<feature type="compositionally biased region" description="Low complexity" evidence="22">
    <location>
        <begin position="424"/>
        <end position="436"/>
    </location>
</feature>
<protein>
    <recommendedName>
        <fullName evidence="4">Pinin</fullName>
    </recommendedName>
</protein>
<evidence type="ECO:0000256" key="21">
    <source>
        <dbReference type="SAM" id="Coils"/>
    </source>
</evidence>
<proteinExistence type="inferred from homology"/>
<evidence type="ECO:0000256" key="15">
    <source>
        <dbReference type="ARBA" id="ARBA00023125"/>
    </source>
</evidence>
<keyword evidence="26" id="KW-1185">Reference proteome</keyword>
<evidence type="ECO:0000256" key="5">
    <source>
        <dbReference type="ARBA" id="ARBA00022481"/>
    </source>
</evidence>
<keyword evidence="9" id="KW-0747">Spliceosome</keyword>
<evidence type="ECO:0000256" key="12">
    <source>
        <dbReference type="ARBA" id="ARBA00022990"/>
    </source>
</evidence>
<keyword evidence="8" id="KW-0507">mRNA processing</keyword>
<evidence type="ECO:0000259" key="23">
    <source>
        <dbReference type="Pfam" id="PF04696"/>
    </source>
</evidence>
<evidence type="ECO:0000256" key="19">
    <source>
        <dbReference type="ARBA" id="ARBA00023242"/>
    </source>
</evidence>
<evidence type="ECO:0000256" key="6">
    <source>
        <dbReference type="ARBA" id="ARBA00022499"/>
    </source>
</evidence>
<dbReference type="GO" id="GO:0006397">
    <property type="term" value="P:mRNA processing"/>
    <property type="evidence" value="ECO:0007669"/>
    <property type="project" value="UniProtKB-KW"/>
</dbReference>
<organism evidence="25 26">
    <name type="scientific">Paralvinella palmiformis</name>
    <dbReference type="NCBI Taxonomy" id="53620"/>
    <lineage>
        <taxon>Eukaryota</taxon>
        <taxon>Metazoa</taxon>
        <taxon>Spiralia</taxon>
        <taxon>Lophotrochozoa</taxon>
        <taxon>Annelida</taxon>
        <taxon>Polychaeta</taxon>
        <taxon>Sedentaria</taxon>
        <taxon>Canalipalpata</taxon>
        <taxon>Terebellida</taxon>
        <taxon>Terebelliformia</taxon>
        <taxon>Alvinellidae</taxon>
        <taxon>Paralvinella</taxon>
    </lineage>
</organism>
<evidence type="ECO:0000256" key="1">
    <source>
        <dbReference type="ARBA" id="ARBA00004324"/>
    </source>
</evidence>
<reference evidence="25" key="1">
    <citation type="journal article" date="2023" name="Mol. Biol. Evol.">
        <title>Third-Generation Sequencing Reveals the Adaptive Role of the Epigenome in Three Deep-Sea Polychaetes.</title>
        <authorList>
            <person name="Perez M."/>
            <person name="Aroh O."/>
            <person name="Sun Y."/>
            <person name="Lan Y."/>
            <person name="Juniper S.K."/>
            <person name="Young C.R."/>
            <person name="Angers B."/>
            <person name="Qian P.Y."/>
        </authorList>
    </citation>
    <scope>NUCLEOTIDE SEQUENCE</scope>
    <source>
        <strain evidence="25">P08H-3</strain>
    </source>
</reference>
<dbReference type="GO" id="GO:0030057">
    <property type="term" value="C:desmosome"/>
    <property type="evidence" value="ECO:0007669"/>
    <property type="project" value="UniProtKB-SubCell"/>
</dbReference>
<comment type="caution">
    <text evidence="25">The sequence shown here is derived from an EMBL/GenBank/DDBJ whole genome shotgun (WGS) entry which is preliminary data.</text>
</comment>
<evidence type="ECO:0000256" key="7">
    <source>
        <dbReference type="ARBA" id="ARBA00022553"/>
    </source>
</evidence>
<keyword evidence="6" id="KW-1017">Isopeptide bond</keyword>
<dbReference type="GO" id="GO:0016607">
    <property type="term" value="C:nuclear speck"/>
    <property type="evidence" value="ECO:0007669"/>
    <property type="project" value="UniProtKB-SubCell"/>
</dbReference>
<evidence type="ECO:0000256" key="13">
    <source>
        <dbReference type="ARBA" id="ARBA00023015"/>
    </source>
</evidence>
<dbReference type="InterPro" id="IPR006786">
    <property type="entry name" value="Pinin_SDK_MemA"/>
</dbReference>
<keyword evidence="16" id="KW-0010">Activator</keyword>
<keyword evidence="19" id="KW-0539">Nucleus</keyword>
<keyword evidence="17" id="KW-0804">Transcription</keyword>
<evidence type="ECO:0000256" key="14">
    <source>
        <dbReference type="ARBA" id="ARBA00023054"/>
    </source>
</evidence>
<accession>A0AAD9JBG6</accession>
<keyword evidence="7" id="KW-0597">Phosphoprotein</keyword>
<evidence type="ECO:0000256" key="11">
    <source>
        <dbReference type="ARBA" id="ARBA00022949"/>
    </source>
</evidence>
<dbReference type="Pfam" id="PF04696">
    <property type="entry name" value="Pinin_SDK_memA"/>
    <property type="match status" value="1"/>
</dbReference>
<feature type="domain" description="Pinin/SDK" evidence="24">
    <location>
        <begin position="6"/>
        <end position="83"/>
    </location>
</feature>
<comment type="subcellular location">
    <subcellularLocation>
        <location evidence="2">Cell junction</location>
        <location evidence="2">Desmosome</location>
    </subcellularLocation>
    <subcellularLocation>
        <location evidence="1">Nucleus speckle</location>
    </subcellularLocation>
</comment>
<evidence type="ECO:0000256" key="17">
    <source>
        <dbReference type="ARBA" id="ARBA00023163"/>
    </source>
</evidence>
<feature type="compositionally biased region" description="Acidic residues" evidence="22">
    <location>
        <begin position="307"/>
        <end position="325"/>
    </location>
</feature>
<evidence type="ECO:0000256" key="2">
    <source>
        <dbReference type="ARBA" id="ARBA00004568"/>
    </source>
</evidence>
<feature type="region of interest" description="Disordered" evidence="22">
    <location>
        <begin position="307"/>
        <end position="551"/>
    </location>
</feature>
<sequence>MALRGVDLLLGEIEKAKDSLDNIDKTIAKLTGRNPNEPAPRPGQKRNSGYGADVVGEISGDQGRSYNKGRRGFTGDEGPIKRRLTEIASGRRRIQSDGPPAKRRTSGGAFSRLGPMVASSRVGPRDDVNSGDEEELAKHTVHSSVVANPVSKLSREEMLEISSKDQENKQRNKRMFGVLMGTLQRFKQEEKQLSDKEAKRKAVEQKLEMKAKQELENIKKERRKLFLVKQKKEQKIRRLEQKVELVKIHEEWAQQTKMLGNFVRTKARPHLYYAPKTHTSGSTTRLKGTKDLLEKIIKDRRKQLEEEIEELMREEEEGEQTEEPAEQPVDKRNVVEQEHGKADNRKRDKKQAETRKKVIDEVMEDEEESGKGNKENEVGDGKEARDVDRVKDVDQKERDSEPAEVGEKSERERKESKGDERRSSSSSSSSRQSRSNRMSESDKGIKEKERSLHHGSSSHQDDDEEEEVVEMSNEKSSSNRENPGNKVDDKQADASDSGLKDGVHARLNGKGENFNGSSGEVNRGEPLSEEEMDVNNVEEEDSTNEIDETKQ</sequence>
<dbReference type="Pfam" id="PF04697">
    <property type="entry name" value="Pinin_SDK_N"/>
    <property type="match status" value="1"/>
</dbReference>
<keyword evidence="14 21" id="KW-0175">Coiled coil</keyword>
<evidence type="ECO:0000256" key="16">
    <source>
        <dbReference type="ARBA" id="ARBA00023159"/>
    </source>
</evidence>
<evidence type="ECO:0000313" key="25">
    <source>
        <dbReference type="EMBL" id="KAK2150034.1"/>
    </source>
</evidence>